<proteinExistence type="predicted"/>
<dbReference type="AlphaFoldDB" id="A0A1Y2M0E1"/>
<sequence length="156" mass="18286">MFVLAEIEILLCPQFYVKYKQFFWINLSDDWQCYLEDRTPNFRLLNAIVQLSMISVIVFSNRMFLDFVFGAVINNLIPKTIAAYSDLLDIFGELWMLRNVEQDSQTDRMQDDQKVGKETRPKYRHGAFVERTADVSNFEGFFVVQMGIDATDELGR</sequence>
<evidence type="ECO:0000313" key="1">
    <source>
        <dbReference type="EMBL" id="OSS49481.1"/>
    </source>
</evidence>
<organism evidence="1 2">
    <name type="scientific">Epicoccum nigrum</name>
    <name type="common">Soil fungus</name>
    <name type="synonym">Epicoccum purpurascens</name>
    <dbReference type="NCBI Taxonomy" id="105696"/>
    <lineage>
        <taxon>Eukaryota</taxon>
        <taxon>Fungi</taxon>
        <taxon>Dikarya</taxon>
        <taxon>Ascomycota</taxon>
        <taxon>Pezizomycotina</taxon>
        <taxon>Dothideomycetes</taxon>
        <taxon>Pleosporomycetidae</taxon>
        <taxon>Pleosporales</taxon>
        <taxon>Pleosporineae</taxon>
        <taxon>Didymellaceae</taxon>
        <taxon>Epicoccum</taxon>
    </lineage>
</organism>
<dbReference type="InParanoid" id="A0A1Y2M0E1"/>
<name>A0A1Y2M0E1_EPING</name>
<gene>
    <name evidence="1" type="ORF">B5807_05613</name>
</gene>
<dbReference type="Proteomes" id="UP000193240">
    <property type="component" value="Unassembled WGS sequence"/>
</dbReference>
<keyword evidence="2" id="KW-1185">Reference proteome</keyword>
<accession>A0A1Y2M0E1</accession>
<dbReference type="EMBL" id="KZ107844">
    <property type="protein sequence ID" value="OSS49481.1"/>
    <property type="molecule type" value="Genomic_DNA"/>
</dbReference>
<evidence type="ECO:0000313" key="2">
    <source>
        <dbReference type="Proteomes" id="UP000193240"/>
    </source>
</evidence>
<protein>
    <submittedName>
        <fullName evidence="1">Uncharacterized protein</fullName>
    </submittedName>
</protein>
<reference evidence="1 2" key="1">
    <citation type="journal article" date="2017" name="Genome Announc.">
        <title>Genome sequence of the saprophytic ascomycete Epicoccum nigrum ICMP 19927 strain isolated from New Zealand.</title>
        <authorList>
            <person name="Fokin M."/>
            <person name="Fleetwood D."/>
            <person name="Weir B.S."/>
            <person name="Villas-Boas S.G."/>
        </authorList>
    </citation>
    <scope>NUCLEOTIDE SEQUENCE [LARGE SCALE GENOMIC DNA]</scope>
    <source>
        <strain evidence="1 2">ICMP 19927</strain>
    </source>
</reference>